<dbReference type="EMBL" id="JAGMVJ010000010">
    <property type="protein sequence ID" value="KAH7087013.1"/>
    <property type="molecule type" value="Genomic_DNA"/>
</dbReference>
<keyword evidence="1" id="KW-0812">Transmembrane</keyword>
<proteinExistence type="predicted"/>
<reference evidence="2" key="1">
    <citation type="journal article" date="2021" name="Nat. Commun.">
        <title>Genetic determinants of endophytism in the Arabidopsis root mycobiome.</title>
        <authorList>
            <person name="Mesny F."/>
            <person name="Miyauchi S."/>
            <person name="Thiergart T."/>
            <person name="Pickel B."/>
            <person name="Atanasova L."/>
            <person name="Karlsson M."/>
            <person name="Huettel B."/>
            <person name="Barry K.W."/>
            <person name="Haridas S."/>
            <person name="Chen C."/>
            <person name="Bauer D."/>
            <person name="Andreopoulos W."/>
            <person name="Pangilinan J."/>
            <person name="LaButti K."/>
            <person name="Riley R."/>
            <person name="Lipzen A."/>
            <person name="Clum A."/>
            <person name="Drula E."/>
            <person name="Henrissat B."/>
            <person name="Kohler A."/>
            <person name="Grigoriev I.V."/>
            <person name="Martin F.M."/>
            <person name="Hacquard S."/>
        </authorList>
    </citation>
    <scope>NUCLEOTIDE SEQUENCE</scope>
    <source>
        <strain evidence="2">MPI-SDFR-AT-0120</strain>
    </source>
</reference>
<accession>A0A8K0VZ17</accession>
<dbReference type="AlphaFoldDB" id="A0A8K0VZ17"/>
<gene>
    <name evidence="2" type="ORF">FB567DRAFT_602572</name>
</gene>
<dbReference type="Proteomes" id="UP000813461">
    <property type="component" value="Unassembled WGS sequence"/>
</dbReference>
<feature type="transmembrane region" description="Helical" evidence="1">
    <location>
        <begin position="6"/>
        <end position="30"/>
    </location>
</feature>
<keyword evidence="1" id="KW-1133">Transmembrane helix</keyword>
<protein>
    <submittedName>
        <fullName evidence="2">Uncharacterized protein</fullName>
    </submittedName>
</protein>
<comment type="caution">
    <text evidence="2">The sequence shown here is derived from an EMBL/GenBank/DDBJ whole genome shotgun (WGS) entry which is preliminary data.</text>
</comment>
<sequence length="169" mass="19278">MSTSDLFLALIILTCIILVLILVYFLHYCFKRDQHKRQKLLQQEPQHRHHSHDDIETGLPLPLYAHKVDIERPDIQHPYEDRDGDGLQRLSRLTTVAPSMELLPQIRTSGSSERAEDWLERRQSRVVDGNGKVAAKSGVMKKEKGVEAEKANAMVGEKDVIETKSGIEK</sequence>
<keyword evidence="3" id="KW-1185">Reference proteome</keyword>
<dbReference type="OrthoDB" id="3686475at2759"/>
<name>A0A8K0VZ17_9PLEO</name>
<evidence type="ECO:0000256" key="1">
    <source>
        <dbReference type="SAM" id="Phobius"/>
    </source>
</evidence>
<keyword evidence="1" id="KW-0472">Membrane</keyword>
<evidence type="ECO:0000313" key="2">
    <source>
        <dbReference type="EMBL" id="KAH7087013.1"/>
    </source>
</evidence>
<evidence type="ECO:0000313" key="3">
    <source>
        <dbReference type="Proteomes" id="UP000813461"/>
    </source>
</evidence>
<organism evidence="2 3">
    <name type="scientific">Paraphoma chrysanthemicola</name>
    <dbReference type="NCBI Taxonomy" id="798071"/>
    <lineage>
        <taxon>Eukaryota</taxon>
        <taxon>Fungi</taxon>
        <taxon>Dikarya</taxon>
        <taxon>Ascomycota</taxon>
        <taxon>Pezizomycotina</taxon>
        <taxon>Dothideomycetes</taxon>
        <taxon>Pleosporomycetidae</taxon>
        <taxon>Pleosporales</taxon>
        <taxon>Pleosporineae</taxon>
        <taxon>Phaeosphaeriaceae</taxon>
        <taxon>Paraphoma</taxon>
    </lineage>
</organism>